<name>A0AAD7L4Y9_QUISA</name>
<evidence type="ECO:0000313" key="1">
    <source>
        <dbReference type="EMBL" id="KAJ7951429.1"/>
    </source>
</evidence>
<dbReference type="KEGG" id="qsa:O6P43_027477"/>
<comment type="caution">
    <text evidence="1">The sequence shown here is derived from an EMBL/GenBank/DDBJ whole genome shotgun (WGS) entry which is preliminary data.</text>
</comment>
<keyword evidence="2" id="KW-1185">Reference proteome</keyword>
<accession>A0AAD7L4Y9</accession>
<sequence length="78" mass="8904">MSLKQQKIRGGLVSLRLFFVQAARAFWRAPTPLISELSKTKQGPYLLQKLDVDRSVELIKLRQQRCKCILQFSSILGG</sequence>
<protein>
    <submittedName>
        <fullName evidence="1">Uncharacterized protein</fullName>
    </submittedName>
</protein>
<evidence type="ECO:0000313" key="2">
    <source>
        <dbReference type="Proteomes" id="UP001163823"/>
    </source>
</evidence>
<gene>
    <name evidence="1" type="ORF">O6P43_027477</name>
</gene>
<reference evidence="1" key="1">
    <citation type="journal article" date="2023" name="Science">
        <title>Elucidation of the pathway for biosynthesis of saponin adjuvants from the soapbark tree.</title>
        <authorList>
            <person name="Reed J."/>
            <person name="Orme A."/>
            <person name="El-Demerdash A."/>
            <person name="Owen C."/>
            <person name="Martin L.B.B."/>
            <person name="Misra R.C."/>
            <person name="Kikuchi S."/>
            <person name="Rejzek M."/>
            <person name="Martin A.C."/>
            <person name="Harkess A."/>
            <person name="Leebens-Mack J."/>
            <person name="Louveau T."/>
            <person name="Stephenson M.J."/>
            <person name="Osbourn A."/>
        </authorList>
    </citation>
    <scope>NUCLEOTIDE SEQUENCE</scope>
    <source>
        <strain evidence="1">S10</strain>
    </source>
</reference>
<dbReference type="Proteomes" id="UP001163823">
    <property type="component" value="Chromosome 11"/>
</dbReference>
<proteinExistence type="predicted"/>
<dbReference type="AlphaFoldDB" id="A0AAD7L4Y9"/>
<dbReference type="EMBL" id="JARAOO010000011">
    <property type="protein sequence ID" value="KAJ7951429.1"/>
    <property type="molecule type" value="Genomic_DNA"/>
</dbReference>
<organism evidence="1 2">
    <name type="scientific">Quillaja saponaria</name>
    <name type="common">Soap bark tree</name>
    <dbReference type="NCBI Taxonomy" id="32244"/>
    <lineage>
        <taxon>Eukaryota</taxon>
        <taxon>Viridiplantae</taxon>
        <taxon>Streptophyta</taxon>
        <taxon>Embryophyta</taxon>
        <taxon>Tracheophyta</taxon>
        <taxon>Spermatophyta</taxon>
        <taxon>Magnoliopsida</taxon>
        <taxon>eudicotyledons</taxon>
        <taxon>Gunneridae</taxon>
        <taxon>Pentapetalae</taxon>
        <taxon>rosids</taxon>
        <taxon>fabids</taxon>
        <taxon>Fabales</taxon>
        <taxon>Quillajaceae</taxon>
        <taxon>Quillaja</taxon>
    </lineage>
</organism>